<dbReference type="InterPro" id="IPR014284">
    <property type="entry name" value="RNA_pol_sigma-70_dom"/>
</dbReference>
<evidence type="ECO:0000313" key="8">
    <source>
        <dbReference type="Proteomes" id="UP000008366"/>
    </source>
</evidence>
<keyword evidence="3" id="KW-0731">Sigma factor</keyword>
<dbReference type="Proteomes" id="UP000008366">
    <property type="component" value="Unassembled WGS sequence"/>
</dbReference>
<comment type="similarity">
    <text evidence="1">Belongs to the sigma-70 factor family. ECF subfamily.</text>
</comment>
<evidence type="ECO:0000256" key="5">
    <source>
        <dbReference type="ARBA" id="ARBA00023163"/>
    </source>
</evidence>
<dbReference type="EMBL" id="BAHD01000029">
    <property type="protein sequence ID" value="GAB95917.1"/>
    <property type="molecule type" value="Genomic_DNA"/>
</dbReference>
<dbReference type="GO" id="GO:0016987">
    <property type="term" value="F:sigma factor activity"/>
    <property type="evidence" value="ECO:0007669"/>
    <property type="project" value="UniProtKB-KW"/>
</dbReference>
<dbReference type="Gene3D" id="1.10.1740.10">
    <property type="match status" value="1"/>
</dbReference>
<evidence type="ECO:0000256" key="3">
    <source>
        <dbReference type="ARBA" id="ARBA00023082"/>
    </source>
</evidence>
<dbReference type="InterPro" id="IPR036388">
    <property type="entry name" value="WH-like_DNA-bd_sf"/>
</dbReference>
<dbReference type="AlphaFoldDB" id="K6WV01"/>
<dbReference type="InterPro" id="IPR013325">
    <property type="entry name" value="RNA_pol_sigma_r2"/>
</dbReference>
<dbReference type="GO" id="GO:0006352">
    <property type="term" value="P:DNA-templated transcription initiation"/>
    <property type="evidence" value="ECO:0007669"/>
    <property type="project" value="InterPro"/>
</dbReference>
<sequence>MTQARLGRTGRGVNGNEEREARYRVVFAHTYPDVLAFAQRRSDPHRAEDVVAEAMLTAWRRIDDLPYDLGEARAWIFGIARNCLLNDDRSRRRQNAVAVRIAAAPRPADEPDAADRAADRVDLSAAWADLSESEQETLALTALDGLDSTQAGAVLGITATAYRLRLSRARRALRRRLEGAATGDAPEPEGVRS</sequence>
<dbReference type="PANTHER" id="PTHR43133:SF8">
    <property type="entry name" value="RNA POLYMERASE SIGMA FACTOR HI_1459-RELATED"/>
    <property type="match status" value="1"/>
</dbReference>
<protein>
    <submittedName>
        <fullName evidence="7">Putative RNA polymerase ECF-type sigma factor</fullName>
    </submittedName>
</protein>
<dbReference type="Pfam" id="PF04542">
    <property type="entry name" value="Sigma70_r2"/>
    <property type="match status" value="1"/>
</dbReference>
<reference evidence="7 8" key="1">
    <citation type="submission" date="2012-08" db="EMBL/GenBank/DDBJ databases">
        <title>Whole genome shotgun sequence of Kineosphaera limosa NBRC 100340.</title>
        <authorList>
            <person name="Yoshida I."/>
            <person name="Isaki S."/>
            <person name="Hosoyama A."/>
            <person name="Tsuchikane K."/>
            <person name="Katsumata H."/>
            <person name="Ando Y."/>
            <person name="Ohji S."/>
            <person name="Hamada M."/>
            <person name="Tamura T."/>
            <person name="Yamazoe A."/>
            <person name="Yamazaki S."/>
            <person name="Fujita N."/>
        </authorList>
    </citation>
    <scope>NUCLEOTIDE SEQUENCE [LARGE SCALE GENOMIC DNA]</scope>
    <source>
        <strain evidence="7 8">NBRC 100340</strain>
    </source>
</reference>
<comment type="caution">
    <text evidence="7">The sequence shown here is derived from an EMBL/GenBank/DDBJ whole genome shotgun (WGS) entry which is preliminary data.</text>
</comment>
<organism evidence="7 8">
    <name type="scientific">Kineosphaera limosa NBRC 100340</name>
    <dbReference type="NCBI Taxonomy" id="1184609"/>
    <lineage>
        <taxon>Bacteria</taxon>
        <taxon>Bacillati</taxon>
        <taxon>Actinomycetota</taxon>
        <taxon>Actinomycetes</taxon>
        <taxon>Micrococcales</taxon>
        <taxon>Dermatophilaceae</taxon>
        <taxon>Kineosphaera</taxon>
    </lineage>
</organism>
<dbReference type="SUPFAM" id="SSF88659">
    <property type="entry name" value="Sigma3 and sigma4 domains of RNA polymerase sigma factors"/>
    <property type="match status" value="1"/>
</dbReference>
<feature type="domain" description="RNA polymerase sigma-70 region 2" evidence="6">
    <location>
        <begin position="27"/>
        <end position="93"/>
    </location>
</feature>
<evidence type="ECO:0000256" key="4">
    <source>
        <dbReference type="ARBA" id="ARBA00023125"/>
    </source>
</evidence>
<name>K6WV01_9MICO</name>
<evidence type="ECO:0000313" key="7">
    <source>
        <dbReference type="EMBL" id="GAB95917.1"/>
    </source>
</evidence>
<dbReference type="Gene3D" id="1.10.10.10">
    <property type="entry name" value="Winged helix-like DNA-binding domain superfamily/Winged helix DNA-binding domain"/>
    <property type="match status" value="1"/>
</dbReference>
<keyword evidence="5" id="KW-0804">Transcription</keyword>
<dbReference type="InterPro" id="IPR007627">
    <property type="entry name" value="RNA_pol_sigma70_r2"/>
</dbReference>
<dbReference type="GO" id="GO:0003677">
    <property type="term" value="F:DNA binding"/>
    <property type="evidence" value="ECO:0007669"/>
    <property type="project" value="UniProtKB-KW"/>
</dbReference>
<dbReference type="InterPro" id="IPR039425">
    <property type="entry name" value="RNA_pol_sigma-70-like"/>
</dbReference>
<evidence type="ECO:0000256" key="2">
    <source>
        <dbReference type="ARBA" id="ARBA00023015"/>
    </source>
</evidence>
<accession>K6WV01</accession>
<dbReference type="PANTHER" id="PTHR43133">
    <property type="entry name" value="RNA POLYMERASE ECF-TYPE SIGMA FACTO"/>
    <property type="match status" value="1"/>
</dbReference>
<dbReference type="eggNOG" id="COG1595">
    <property type="taxonomic scope" value="Bacteria"/>
</dbReference>
<proteinExistence type="inferred from homology"/>
<dbReference type="SUPFAM" id="SSF88946">
    <property type="entry name" value="Sigma2 domain of RNA polymerase sigma factors"/>
    <property type="match status" value="1"/>
</dbReference>
<dbReference type="InterPro" id="IPR013324">
    <property type="entry name" value="RNA_pol_sigma_r3/r4-like"/>
</dbReference>
<keyword evidence="8" id="KW-1185">Reference proteome</keyword>
<gene>
    <name evidence="7" type="ORF">KILIM_029_00270</name>
</gene>
<keyword evidence="2" id="KW-0805">Transcription regulation</keyword>
<evidence type="ECO:0000259" key="6">
    <source>
        <dbReference type="Pfam" id="PF04542"/>
    </source>
</evidence>
<keyword evidence="4" id="KW-0238">DNA-binding</keyword>
<evidence type="ECO:0000256" key="1">
    <source>
        <dbReference type="ARBA" id="ARBA00010641"/>
    </source>
</evidence>
<dbReference type="NCBIfam" id="TIGR02937">
    <property type="entry name" value="sigma70-ECF"/>
    <property type="match status" value="1"/>
</dbReference>
<dbReference type="STRING" id="1184609.KILIM_029_00270"/>